<evidence type="ECO:0000313" key="13">
    <source>
        <dbReference type="EMBL" id="GFT15392.1"/>
    </source>
</evidence>
<name>A0A8X6TIX0_NEPPI</name>
<dbReference type="InterPro" id="IPR038377">
    <property type="entry name" value="Na/Glc_symporter_sf"/>
</dbReference>
<gene>
    <name evidence="13" type="primary">slc5a8</name>
    <name evidence="13" type="ORF">NPIL_428841</name>
</gene>
<reference evidence="13" key="1">
    <citation type="submission" date="2020-08" db="EMBL/GenBank/DDBJ databases">
        <title>Multicomponent nature underlies the extraordinary mechanical properties of spider dragline silk.</title>
        <authorList>
            <person name="Kono N."/>
            <person name="Nakamura H."/>
            <person name="Mori M."/>
            <person name="Yoshida Y."/>
            <person name="Ohtoshi R."/>
            <person name="Malay A.D."/>
            <person name="Moran D.A.P."/>
            <person name="Tomita M."/>
            <person name="Numata K."/>
            <person name="Arakawa K."/>
        </authorList>
    </citation>
    <scope>NUCLEOTIDE SEQUENCE</scope>
</reference>
<evidence type="ECO:0000256" key="8">
    <source>
        <dbReference type="ARBA" id="ARBA00023065"/>
    </source>
</evidence>
<dbReference type="EMBL" id="BMAW01058265">
    <property type="protein sequence ID" value="GFT15392.1"/>
    <property type="molecule type" value="Genomic_DNA"/>
</dbReference>
<dbReference type="Gene3D" id="1.20.1730.10">
    <property type="entry name" value="Sodium/glucose cotransporter"/>
    <property type="match status" value="1"/>
</dbReference>
<dbReference type="InterPro" id="IPR001734">
    <property type="entry name" value="Na/solute_symporter"/>
</dbReference>
<feature type="transmembrane region" description="Helical" evidence="12">
    <location>
        <begin position="381"/>
        <end position="403"/>
    </location>
</feature>
<keyword evidence="14" id="KW-1185">Reference proteome</keyword>
<comment type="caution">
    <text evidence="13">The sequence shown here is derived from an EMBL/GenBank/DDBJ whole genome shotgun (WGS) entry which is preliminary data.</text>
</comment>
<dbReference type="AlphaFoldDB" id="A0A8X6TIX0"/>
<feature type="transmembrane region" description="Helical" evidence="12">
    <location>
        <begin position="79"/>
        <end position="105"/>
    </location>
</feature>
<dbReference type="GO" id="GO:0006814">
    <property type="term" value="P:sodium ion transport"/>
    <property type="evidence" value="ECO:0007669"/>
    <property type="project" value="UniProtKB-KW"/>
</dbReference>
<evidence type="ECO:0000313" key="14">
    <source>
        <dbReference type="Proteomes" id="UP000887013"/>
    </source>
</evidence>
<dbReference type="PROSITE" id="PS50283">
    <property type="entry name" value="NA_SOLUT_SYMP_3"/>
    <property type="match status" value="1"/>
</dbReference>
<feature type="transmembrane region" description="Helical" evidence="12">
    <location>
        <begin position="276"/>
        <end position="301"/>
    </location>
</feature>
<evidence type="ECO:0000256" key="9">
    <source>
        <dbReference type="ARBA" id="ARBA00023136"/>
    </source>
</evidence>
<keyword evidence="9 12" id="KW-0472">Membrane</keyword>
<evidence type="ECO:0000256" key="12">
    <source>
        <dbReference type="SAM" id="Phobius"/>
    </source>
</evidence>
<feature type="transmembrane region" description="Helical" evidence="12">
    <location>
        <begin position="522"/>
        <end position="545"/>
    </location>
</feature>
<evidence type="ECO:0000256" key="4">
    <source>
        <dbReference type="ARBA" id="ARBA00022475"/>
    </source>
</evidence>
<dbReference type="OrthoDB" id="6430508at2759"/>
<keyword evidence="6 12" id="KW-1133">Transmembrane helix</keyword>
<evidence type="ECO:0000256" key="7">
    <source>
        <dbReference type="ARBA" id="ARBA00023053"/>
    </source>
</evidence>
<evidence type="ECO:0000256" key="3">
    <source>
        <dbReference type="ARBA" id="ARBA00022448"/>
    </source>
</evidence>
<evidence type="ECO:0000256" key="6">
    <source>
        <dbReference type="ARBA" id="ARBA00022989"/>
    </source>
</evidence>
<evidence type="ECO:0000256" key="1">
    <source>
        <dbReference type="ARBA" id="ARBA00004651"/>
    </source>
</evidence>
<dbReference type="GO" id="GO:0005886">
    <property type="term" value="C:plasma membrane"/>
    <property type="evidence" value="ECO:0007669"/>
    <property type="project" value="UniProtKB-SubCell"/>
</dbReference>
<feature type="transmembrane region" description="Helical" evidence="12">
    <location>
        <begin position="52"/>
        <end position="73"/>
    </location>
</feature>
<proteinExistence type="inferred from homology"/>
<keyword evidence="5 12" id="KW-0812">Transmembrane</keyword>
<protein>
    <submittedName>
        <fullName evidence="13">Sodium-coupled monocarboxylate transporter 1</fullName>
    </submittedName>
</protein>
<keyword evidence="10" id="KW-0739">Sodium transport</keyword>
<evidence type="ECO:0000256" key="5">
    <source>
        <dbReference type="ARBA" id="ARBA00022692"/>
    </source>
</evidence>
<feature type="transmembrane region" description="Helical" evidence="12">
    <location>
        <begin position="126"/>
        <end position="148"/>
    </location>
</feature>
<evidence type="ECO:0000256" key="11">
    <source>
        <dbReference type="RuleBase" id="RU362091"/>
    </source>
</evidence>
<evidence type="ECO:0000256" key="10">
    <source>
        <dbReference type="ARBA" id="ARBA00023201"/>
    </source>
</evidence>
<dbReference type="Proteomes" id="UP000887013">
    <property type="component" value="Unassembled WGS sequence"/>
</dbReference>
<keyword evidence="7" id="KW-0915">Sodium</keyword>
<feature type="transmembrane region" description="Helical" evidence="12">
    <location>
        <begin position="154"/>
        <end position="176"/>
    </location>
</feature>
<keyword evidence="4" id="KW-1003">Cell membrane</keyword>
<keyword evidence="8" id="KW-0406">Ion transport</keyword>
<dbReference type="PANTHER" id="PTHR42985:SF40">
    <property type="entry name" value="LD47995P-RELATED"/>
    <property type="match status" value="1"/>
</dbReference>
<dbReference type="GO" id="GO:0015293">
    <property type="term" value="F:symporter activity"/>
    <property type="evidence" value="ECO:0007669"/>
    <property type="project" value="TreeGrafter"/>
</dbReference>
<feature type="transmembrane region" description="Helical" evidence="12">
    <location>
        <begin position="441"/>
        <end position="465"/>
    </location>
</feature>
<comment type="subcellular location">
    <subcellularLocation>
        <location evidence="1">Cell membrane</location>
        <topology evidence="1">Multi-pass membrane protein</topology>
    </subcellularLocation>
</comment>
<dbReference type="PANTHER" id="PTHR42985">
    <property type="entry name" value="SODIUM-COUPLED MONOCARBOXYLATE TRANSPORTER"/>
    <property type="match status" value="1"/>
</dbReference>
<feature type="transmembrane region" description="Helical" evidence="12">
    <location>
        <begin position="409"/>
        <end position="434"/>
    </location>
</feature>
<evidence type="ECO:0000256" key="2">
    <source>
        <dbReference type="ARBA" id="ARBA00006434"/>
    </source>
</evidence>
<dbReference type="Pfam" id="PF00474">
    <property type="entry name" value="SSF"/>
    <property type="match status" value="1"/>
</dbReference>
<organism evidence="13 14">
    <name type="scientific">Nephila pilipes</name>
    <name type="common">Giant wood spider</name>
    <name type="synonym">Nephila maculata</name>
    <dbReference type="NCBI Taxonomy" id="299642"/>
    <lineage>
        <taxon>Eukaryota</taxon>
        <taxon>Metazoa</taxon>
        <taxon>Ecdysozoa</taxon>
        <taxon>Arthropoda</taxon>
        <taxon>Chelicerata</taxon>
        <taxon>Arachnida</taxon>
        <taxon>Araneae</taxon>
        <taxon>Araneomorphae</taxon>
        <taxon>Entelegynae</taxon>
        <taxon>Araneoidea</taxon>
        <taxon>Nephilidae</taxon>
        <taxon>Nephila</taxon>
    </lineage>
</organism>
<feature type="transmembrane region" description="Helical" evidence="12">
    <location>
        <begin position="12"/>
        <end position="31"/>
    </location>
</feature>
<accession>A0A8X6TIX0</accession>
<feature type="transmembrane region" description="Helical" evidence="12">
    <location>
        <begin position="237"/>
        <end position="255"/>
    </location>
</feature>
<comment type="similarity">
    <text evidence="2 11">Belongs to the sodium:solute symporter (SSF) (TC 2.A.21) family.</text>
</comment>
<dbReference type="NCBIfam" id="TIGR00813">
    <property type="entry name" value="sss"/>
    <property type="match status" value="1"/>
</dbReference>
<dbReference type="InterPro" id="IPR051163">
    <property type="entry name" value="Sodium:Solute_Symporter_SSF"/>
</dbReference>
<keyword evidence="3" id="KW-0813">Transport</keyword>
<sequence>MKSEQHLGTLDYVIITISLLIPSVIGIVFRFSGGRQKTMNEYFLAGRNASKLPVIMSITATTLSSVFLIGAPAEVYRFGPLYCLFSVSVSLSILIVSRIIIPVYFQCNVSSIYELLEIRFGKLTRFTVSALFAIQMVLYSSCVLYGPALVLNAVTGMSVEAAITLCGGICTFYCFLGGLKAVLWTDVFQTLLMFMSLFALHFTGIQEVSFGEIYRRTSAGGRLNFFDFSLDLTTRNTVWNTVIRGIGIAFGIYGTNQIQIQRLLSMNGCKNALSALHWSSIPIVILLCLAALFGLTLYSVFYLCDPILNESAPSVTKYDQLVPYFIITRLQSIPGLSGLCVAGIFSGSLSTISSSLNSVSMVTVVDFVQPFYPRQLKEKTLLFIGKALALLYGIIFILMACALSKADSIIQLVMVFIGVAEGPITAVFLIGVLTRKGSDRVAMLSLLFGFGVASWIGFGGVLSGYRQSSLPLETSGCIIANTSMLLTENKNSSCLGFESCSSTNFEEPVINETFFLYKISSYWISSLGCLFTVCATFILVLITGWRNNVIPADSKCLSPISRYWLKQDVTKQRSSRNQEVTPTADVEEKESKC</sequence>